<feature type="compositionally biased region" description="Pro residues" evidence="5">
    <location>
        <begin position="35"/>
        <end position="45"/>
    </location>
</feature>
<keyword evidence="8" id="KW-1185">Reference proteome</keyword>
<name>A0A3R7MAN1_PENVA</name>
<keyword evidence="4" id="KW-0539">Nucleus</keyword>
<dbReference type="OrthoDB" id="6021257at2759"/>
<evidence type="ECO:0000313" key="8">
    <source>
        <dbReference type="Proteomes" id="UP000283509"/>
    </source>
</evidence>
<comment type="caution">
    <text evidence="7">The sequence shown here is derived from an EMBL/GenBank/DDBJ whole genome shotgun (WGS) entry which is preliminary data.</text>
</comment>
<dbReference type="AlphaFoldDB" id="A0A3R7MAN1"/>
<dbReference type="CDD" id="cd06847">
    <property type="entry name" value="HFD_SUPT7L"/>
    <property type="match status" value="1"/>
</dbReference>
<dbReference type="SMART" id="SM00576">
    <property type="entry name" value="BTP"/>
    <property type="match status" value="1"/>
</dbReference>
<comment type="subcellular location">
    <subcellularLocation>
        <location evidence="1">Nucleus</location>
    </subcellularLocation>
</comment>
<sequence>MSCAGSHWGEFQDGQGSSNDDWSLSGSDMEDLLTPKPPPPTPPTLHQPSQEETSSFQKLPAEFCRTDPLVLQTIRLLQYQRQVAQLINRAQSIGMEGNSFPSCPAPPDEPVLDRKTAKPHFLFFIPPEKTSYTSGKNEPQLLEVEGTTARLILRKAVATVCAHTGYTDTSESVLRFLTDVLHEFLTKLTNLLRANTDSLLLTDRCPFHDVMEQSLHDIGIGSMNELHQMYRERVILYHTRVRQESFQLYHQYLALTQNKEGSIATPGSRRESTGDWWGDDCGSQHGGPSGTSAPGLDDTSVPSIKSTSSLDPELSLHPFSVLSQVGGDGEEGVQHSPATTQQYQLYPLTPR</sequence>
<dbReference type="STRING" id="6689.A0A3R7MAN1"/>
<feature type="domain" description="Bromodomain associated" evidence="6">
    <location>
        <begin position="146"/>
        <end position="225"/>
    </location>
</feature>
<dbReference type="InterPro" id="IPR039460">
    <property type="entry name" value="SUPT7L/Spt7"/>
</dbReference>
<evidence type="ECO:0000256" key="4">
    <source>
        <dbReference type="ARBA" id="ARBA00023242"/>
    </source>
</evidence>
<gene>
    <name evidence="7" type="ORF">C7M84_003794</name>
</gene>
<dbReference type="Pfam" id="PF07524">
    <property type="entry name" value="Bromo_TP"/>
    <property type="match status" value="1"/>
</dbReference>
<dbReference type="GO" id="GO:0046982">
    <property type="term" value="F:protein heterodimerization activity"/>
    <property type="evidence" value="ECO:0007669"/>
    <property type="project" value="InterPro"/>
</dbReference>
<dbReference type="Gene3D" id="1.10.20.10">
    <property type="entry name" value="Histone, subunit A"/>
    <property type="match status" value="1"/>
</dbReference>
<feature type="compositionally biased region" description="Polar residues" evidence="5">
    <location>
        <begin position="300"/>
        <end position="310"/>
    </location>
</feature>
<dbReference type="InterPro" id="IPR009072">
    <property type="entry name" value="Histone-fold"/>
</dbReference>
<reference evidence="7 8" key="2">
    <citation type="submission" date="2019-01" db="EMBL/GenBank/DDBJ databases">
        <title>The decoding of complex shrimp genome reveals the adaptation for benthos swimmer, frequently molting mechanism and breeding impact on genome.</title>
        <authorList>
            <person name="Sun Y."/>
            <person name="Gao Y."/>
            <person name="Yu Y."/>
        </authorList>
    </citation>
    <scope>NUCLEOTIDE SEQUENCE [LARGE SCALE GENOMIC DNA]</scope>
    <source>
        <tissue evidence="7">Muscle</tissue>
    </source>
</reference>
<dbReference type="GO" id="GO:0000124">
    <property type="term" value="C:SAGA complex"/>
    <property type="evidence" value="ECO:0007669"/>
    <property type="project" value="InterPro"/>
</dbReference>
<dbReference type="GO" id="GO:0003713">
    <property type="term" value="F:transcription coactivator activity"/>
    <property type="evidence" value="ECO:0007669"/>
    <property type="project" value="TreeGrafter"/>
</dbReference>
<evidence type="ECO:0000313" key="7">
    <source>
        <dbReference type="EMBL" id="ROT77554.1"/>
    </source>
</evidence>
<proteinExistence type="predicted"/>
<dbReference type="Proteomes" id="UP000283509">
    <property type="component" value="Unassembled WGS sequence"/>
</dbReference>
<reference evidence="7 8" key="1">
    <citation type="submission" date="2018-04" db="EMBL/GenBank/DDBJ databases">
        <authorList>
            <person name="Zhang X."/>
            <person name="Yuan J."/>
            <person name="Li F."/>
            <person name="Xiang J."/>
        </authorList>
    </citation>
    <scope>NUCLEOTIDE SEQUENCE [LARGE SCALE GENOMIC DNA]</scope>
    <source>
        <tissue evidence="7">Muscle</tissue>
    </source>
</reference>
<dbReference type="InterPro" id="IPR006565">
    <property type="entry name" value="BTP"/>
</dbReference>
<feature type="compositionally biased region" description="Polar residues" evidence="5">
    <location>
        <begin position="14"/>
        <end position="26"/>
    </location>
</feature>
<dbReference type="GO" id="GO:0005634">
    <property type="term" value="C:nucleus"/>
    <property type="evidence" value="ECO:0007669"/>
    <property type="project" value="UniProtKB-SubCell"/>
</dbReference>
<organism evidence="7 8">
    <name type="scientific">Penaeus vannamei</name>
    <name type="common">Whiteleg shrimp</name>
    <name type="synonym">Litopenaeus vannamei</name>
    <dbReference type="NCBI Taxonomy" id="6689"/>
    <lineage>
        <taxon>Eukaryota</taxon>
        <taxon>Metazoa</taxon>
        <taxon>Ecdysozoa</taxon>
        <taxon>Arthropoda</taxon>
        <taxon>Crustacea</taxon>
        <taxon>Multicrustacea</taxon>
        <taxon>Malacostraca</taxon>
        <taxon>Eumalacostraca</taxon>
        <taxon>Eucarida</taxon>
        <taxon>Decapoda</taxon>
        <taxon>Dendrobranchiata</taxon>
        <taxon>Penaeoidea</taxon>
        <taxon>Penaeidae</taxon>
        <taxon>Penaeus</taxon>
    </lineage>
</organism>
<keyword evidence="3" id="KW-0804">Transcription</keyword>
<dbReference type="PANTHER" id="PTHR28598:SF1">
    <property type="entry name" value="STAGA COMPLEX 65 SUBUNIT GAMMA"/>
    <property type="match status" value="1"/>
</dbReference>
<feature type="region of interest" description="Disordered" evidence="5">
    <location>
        <begin position="1"/>
        <end position="56"/>
    </location>
</feature>
<dbReference type="PANTHER" id="PTHR28598">
    <property type="entry name" value="STAGA COMPLEX 65 SUBUNIT GAMMA"/>
    <property type="match status" value="1"/>
</dbReference>
<evidence type="ECO:0000256" key="1">
    <source>
        <dbReference type="ARBA" id="ARBA00004123"/>
    </source>
</evidence>
<evidence type="ECO:0000256" key="2">
    <source>
        <dbReference type="ARBA" id="ARBA00023015"/>
    </source>
</evidence>
<protein>
    <submittedName>
        <fullName evidence="7">Putative STAGA complex 65 subunit gamma-like isoform X2</fullName>
    </submittedName>
</protein>
<dbReference type="EMBL" id="QCYY01001511">
    <property type="protein sequence ID" value="ROT77554.1"/>
    <property type="molecule type" value="Genomic_DNA"/>
</dbReference>
<keyword evidence="2" id="KW-0805">Transcription regulation</keyword>
<evidence type="ECO:0000256" key="3">
    <source>
        <dbReference type="ARBA" id="ARBA00023163"/>
    </source>
</evidence>
<evidence type="ECO:0000256" key="5">
    <source>
        <dbReference type="SAM" id="MobiDB-lite"/>
    </source>
</evidence>
<evidence type="ECO:0000259" key="6">
    <source>
        <dbReference type="SMART" id="SM00576"/>
    </source>
</evidence>
<feature type="region of interest" description="Disordered" evidence="5">
    <location>
        <begin position="262"/>
        <end position="351"/>
    </location>
</feature>
<feature type="compositionally biased region" description="Polar residues" evidence="5">
    <location>
        <begin position="46"/>
        <end position="56"/>
    </location>
</feature>
<accession>A0A3R7MAN1</accession>